<protein>
    <recommendedName>
        <fullName evidence="6">Mutator family transposase</fullName>
    </recommendedName>
</protein>
<dbReference type="InterPro" id="IPR001207">
    <property type="entry name" value="Transposase_mutator"/>
</dbReference>
<reference evidence="7 8" key="1">
    <citation type="journal article" date="2016" name="Genome Biol. Evol.">
        <title>Comparative Genomic Analyses of the Moraxella catarrhalis Serosensitive and Seroresistant Lineages Demonstrate Their Independent Evolution.</title>
        <authorList>
            <person name="Earl J.P."/>
            <person name="de Vries S.P."/>
            <person name="Ahmed A."/>
            <person name="Powell E."/>
            <person name="Schultz M.P."/>
            <person name="Hermans P.W."/>
            <person name="Hill D.J."/>
            <person name="Zhou Z."/>
            <person name="Constantinidou C.I."/>
            <person name="Hu F.Z."/>
            <person name="Bootsma H.J."/>
            <person name="Ehrlich G.D."/>
        </authorList>
    </citation>
    <scope>NUCLEOTIDE SEQUENCE [LARGE SCALE GENOMIC DNA]</scope>
    <source>
        <strain evidence="7 8">Z7574</strain>
    </source>
</reference>
<evidence type="ECO:0000256" key="6">
    <source>
        <dbReference type="RuleBase" id="RU365089"/>
    </source>
</evidence>
<evidence type="ECO:0000313" key="7">
    <source>
        <dbReference type="EMBL" id="OAV01435.1"/>
    </source>
</evidence>
<dbReference type="Pfam" id="PF00872">
    <property type="entry name" value="Transposase_mut"/>
    <property type="match status" value="1"/>
</dbReference>
<comment type="caution">
    <text evidence="7">The sequence shown here is derived from an EMBL/GenBank/DDBJ whole genome shotgun (WGS) entry which is preliminary data.</text>
</comment>
<evidence type="ECO:0000256" key="4">
    <source>
        <dbReference type="ARBA" id="ARBA00023125"/>
    </source>
</evidence>
<dbReference type="PANTHER" id="PTHR33217:SF5">
    <property type="entry name" value="MUTATOR FAMILY TRANSPOSASE"/>
    <property type="match status" value="1"/>
</dbReference>
<comment type="function">
    <text evidence="1 6">Required for the transposition of the insertion element.</text>
</comment>
<evidence type="ECO:0000256" key="5">
    <source>
        <dbReference type="ARBA" id="ARBA00023172"/>
    </source>
</evidence>
<name>A0A7Z0UZ93_MORCA</name>
<comment type="similarity">
    <text evidence="2 6">Belongs to the transposase mutator family.</text>
</comment>
<dbReference type="EMBL" id="LXHE01000005">
    <property type="protein sequence ID" value="OAV01435.1"/>
    <property type="molecule type" value="Genomic_DNA"/>
</dbReference>
<dbReference type="GO" id="GO:0003677">
    <property type="term" value="F:DNA binding"/>
    <property type="evidence" value="ECO:0007669"/>
    <property type="project" value="UniProtKB-UniRule"/>
</dbReference>
<evidence type="ECO:0000256" key="3">
    <source>
        <dbReference type="ARBA" id="ARBA00022578"/>
    </source>
</evidence>
<dbReference type="GO" id="GO:0004803">
    <property type="term" value="F:transposase activity"/>
    <property type="evidence" value="ECO:0007669"/>
    <property type="project" value="UniProtKB-UniRule"/>
</dbReference>
<evidence type="ECO:0000256" key="1">
    <source>
        <dbReference type="ARBA" id="ARBA00002190"/>
    </source>
</evidence>
<sequence length="106" mass="11927">MTDIIAWQNRPLDAVYPIVYLDCIVVKIRQDSCIINKAIYLALGINLQGKKEILGMRLSENEGAKFWLGIMIELQNRGLKVILIACVDGLKGFSEAITTVYRNTQV</sequence>
<keyword evidence="3 6" id="KW-0815">Transposition</keyword>
<organism evidence="7 8">
    <name type="scientific">Moraxella catarrhalis</name>
    <name type="common">Branhamella catarrhalis</name>
    <dbReference type="NCBI Taxonomy" id="480"/>
    <lineage>
        <taxon>Bacteria</taxon>
        <taxon>Pseudomonadati</taxon>
        <taxon>Pseudomonadota</taxon>
        <taxon>Gammaproteobacteria</taxon>
        <taxon>Moraxellales</taxon>
        <taxon>Moraxellaceae</taxon>
        <taxon>Moraxella</taxon>
    </lineage>
</organism>
<evidence type="ECO:0000256" key="2">
    <source>
        <dbReference type="ARBA" id="ARBA00010961"/>
    </source>
</evidence>
<keyword evidence="6" id="KW-0814">Transposable element</keyword>
<proteinExistence type="inferred from homology"/>
<dbReference type="GO" id="GO:0006313">
    <property type="term" value="P:DNA transposition"/>
    <property type="evidence" value="ECO:0007669"/>
    <property type="project" value="UniProtKB-UniRule"/>
</dbReference>
<keyword evidence="4 6" id="KW-0238">DNA-binding</keyword>
<dbReference type="AlphaFoldDB" id="A0A7Z0UZ93"/>
<dbReference type="Proteomes" id="UP000078446">
    <property type="component" value="Unassembled WGS sequence"/>
</dbReference>
<evidence type="ECO:0000313" key="8">
    <source>
        <dbReference type="Proteomes" id="UP000078446"/>
    </source>
</evidence>
<dbReference type="PANTHER" id="PTHR33217">
    <property type="entry name" value="TRANSPOSASE FOR INSERTION SEQUENCE ELEMENT IS1081"/>
    <property type="match status" value="1"/>
</dbReference>
<accession>A0A7Z0UZ93</accession>
<gene>
    <name evidence="7" type="ORF">AO382_0710</name>
</gene>
<keyword evidence="5 6" id="KW-0233">DNA recombination</keyword>